<dbReference type="Proteomes" id="UP000799438">
    <property type="component" value="Unassembled WGS sequence"/>
</dbReference>
<evidence type="ECO:0000313" key="2">
    <source>
        <dbReference type="Proteomes" id="UP000799438"/>
    </source>
</evidence>
<dbReference type="EMBL" id="ML995492">
    <property type="protein sequence ID" value="KAF2139627.1"/>
    <property type="molecule type" value="Genomic_DNA"/>
</dbReference>
<sequence>MPISLLPASAQAFAPRSAPTIVLSSKVEPWLTQTLKRINRIKRPLNSVPQHYRCLTETLSGSAAIWSLCSLMLPKAPDSELRRDPDPLVEAMFNYQLIQIEAYVVHVDMVSQHEVAFKLTPETIEALIEYHKDIYSVDVAANTWSWAEKDAQLKKLQDEFVQAVNKYVFRTGVRALEGLEEDGAGELLEGRGEEVKGAIMGLFHPLLPPPPRIVDIVRPAPMLPTSQGVGNWWHSPQQGPPVHPAPVDSWRVVPSTPSPPITTCADNQSTYWSAGMNDFQLPSPTPSFSQPMCTSGPYYSPPQIQAPVPSLFPSTLINQCGPAPSYSGFGAGAFGWGYNDWAPSSRSR</sequence>
<name>A0A6A6B9N2_9PEZI</name>
<protein>
    <submittedName>
        <fullName evidence="1">Uncharacterized protein</fullName>
    </submittedName>
</protein>
<organism evidence="1 2">
    <name type="scientific">Aplosporella prunicola CBS 121167</name>
    <dbReference type="NCBI Taxonomy" id="1176127"/>
    <lineage>
        <taxon>Eukaryota</taxon>
        <taxon>Fungi</taxon>
        <taxon>Dikarya</taxon>
        <taxon>Ascomycota</taxon>
        <taxon>Pezizomycotina</taxon>
        <taxon>Dothideomycetes</taxon>
        <taxon>Dothideomycetes incertae sedis</taxon>
        <taxon>Botryosphaeriales</taxon>
        <taxon>Aplosporellaceae</taxon>
        <taxon>Aplosporella</taxon>
    </lineage>
</organism>
<dbReference type="OrthoDB" id="5352472at2759"/>
<proteinExistence type="predicted"/>
<accession>A0A6A6B9N2</accession>
<gene>
    <name evidence="1" type="ORF">K452DRAFT_63150</name>
</gene>
<keyword evidence="2" id="KW-1185">Reference proteome</keyword>
<dbReference type="AlphaFoldDB" id="A0A6A6B9N2"/>
<reference evidence="1" key="1">
    <citation type="journal article" date="2020" name="Stud. Mycol.">
        <title>101 Dothideomycetes genomes: a test case for predicting lifestyles and emergence of pathogens.</title>
        <authorList>
            <person name="Haridas S."/>
            <person name="Albert R."/>
            <person name="Binder M."/>
            <person name="Bloem J."/>
            <person name="Labutti K."/>
            <person name="Salamov A."/>
            <person name="Andreopoulos B."/>
            <person name="Baker S."/>
            <person name="Barry K."/>
            <person name="Bills G."/>
            <person name="Bluhm B."/>
            <person name="Cannon C."/>
            <person name="Castanera R."/>
            <person name="Culley D."/>
            <person name="Daum C."/>
            <person name="Ezra D."/>
            <person name="Gonzalez J."/>
            <person name="Henrissat B."/>
            <person name="Kuo A."/>
            <person name="Liang C."/>
            <person name="Lipzen A."/>
            <person name="Lutzoni F."/>
            <person name="Magnuson J."/>
            <person name="Mondo S."/>
            <person name="Nolan M."/>
            <person name="Ohm R."/>
            <person name="Pangilinan J."/>
            <person name="Park H.-J."/>
            <person name="Ramirez L."/>
            <person name="Alfaro M."/>
            <person name="Sun H."/>
            <person name="Tritt A."/>
            <person name="Yoshinaga Y."/>
            <person name="Zwiers L.-H."/>
            <person name="Turgeon B."/>
            <person name="Goodwin S."/>
            <person name="Spatafora J."/>
            <person name="Crous P."/>
            <person name="Grigoriev I."/>
        </authorList>
    </citation>
    <scope>NUCLEOTIDE SEQUENCE</scope>
    <source>
        <strain evidence="1">CBS 121167</strain>
    </source>
</reference>
<dbReference type="GeneID" id="54304442"/>
<evidence type="ECO:0000313" key="1">
    <source>
        <dbReference type="EMBL" id="KAF2139627.1"/>
    </source>
</evidence>
<dbReference type="RefSeq" id="XP_033395340.1">
    <property type="nucleotide sequence ID" value="XM_033546935.1"/>
</dbReference>